<evidence type="ECO:0000313" key="11">
    <source>
        <dbReference type="EMBL" id="QKJ29203.1"/>
    </source>
</evidence>
<dbReference type="Gene3D" id="1.50.10.100">
    <property type="entry name" value="Chondroitin AC/alginate lyase"/>
    <property type="match status" value="1"/>
</dbReference>
<evidence type="ECO:0000256" key="1">
    <source>
        <dbReference type="ARBA" id="ARBA00001913"/>
    </source>
</evidence>
<dbReference type="Pfam" id="PF02278">
    <property type="entry name" value="Lyase_8"/>
    <property type="match status" value="1"/>
</dbReference>
<protein>
    <recommendedName>
        <fullName evidence="13">Chondroitin AC lyase</fullName>
    </recommendedName>
</protein>
<feature type="active site" evidence="7">
    <location>
        <position position="221"/>
    </location>
</feature>
<evidence type="ECO:0000259" key="9">
    <source>
        <dbReference type="Pfam" id="PF02884"/>
    </source>
</evidence>
<feature type="active site" evidence="7">
    <location>
        <position position="286"/>
    </location>
</feature>
<proteinExistence type="inferred from homology"/>
<feature type="domain" description="Polysaccharide lyase family 8 C-terminal" evidence="9">
    <location>
        <begin position="598"/>
        <end position="659"/>
    </location>
</feature>
<reference evidence="11 12" key="1">
    <citation type="submission" date="2020-05" db="EMBL/GenBank/DDBJ databases">
        <title>Mucilaginibacter mali sp. nov.</title>
        <authorList>
            <person name="Kim H.S."/>
            <person name="Lee K.C."/>
            <person name="Suh M.K."/>
            <person name="Kim J.-S."/>
            <person name="Han K.-I."/>
            <person name="Eom M.K."/>
            <person name="Shin Y.K."/>
            <person name="Lee J.-S."/>
        </authorList>
    </citation>
    <scope>NUCLEOTIDE SEQUENCE [LARGE SCALE GENOMIC DNA]</scope>
    <source>
        <strain evidence="11 12">G2-14</strain>
    </source>
</reference>
<dbReference type="Gene3D" id="2.70.98.10">
    <property type="match status" value="1"/>
</dbReference>
<feature type="domain" description="Polysaccharide lyase family 8 central" evidence="8">
    <location>
        <begin position="335"/>
        <end position="580"/>
    </location>
</feature>
<dbReference type="InterPro" id="IPR003159">
    <property type="entry name" value="Lyase_8_central_dom"/>
</dbReference>
<evidence type="ECO:0000256" key="4">
    <source>
        <dbReference type="ARBA" id="ARBA00022729"/>
    </source>
</evidence>
<evidence type="ECO:0000256" key="5">
    <source>
        <dbReference type="ARBA" id="ARBA00022837"/>
    </source>
</evidence>
<dbReference type="Gene3D" id="2.60.220.10">
    <property type="entry name" value="Polysaccharide lyase family 8-like, C-terminal"/>
    <property type="match status" value="1"/>
</dbReference>
<dbReference type="InterPro" id="IPR004103">
    <property type="entry name" value="Lyase_8_C"/>
</dbReference>
<dbReference type="InterPro" id="IPR011071">
    <property type="entry name" value="Lyase_8-like_C"/>
</dbReference>
<comment type="subunit">
    <text evidence="3">Monomer.</text>
</comment>
<dbReference type="GO" id="GO:0005975">
    <property type="term" value="P:carbohydrate metabolic process"/>
    <property type="evidence" value="ECO:0007669"/>
    <property type="project" value="InterPro"/>
</dbReference>
<dbReference type="Proteomes" id="UP000505355">
    <property type="component" value="Chromosome"/>
</dbReference>
<evidence type="ECO:0000256" key="3">
    <source>
        <dbReference type="ARBA" id="ARBA00011245"/>
    </source>
</evidence>
<dbReference type="EMBL" id="CP054139">
    <property type="protein sequence ID" value="QKJ29203.1"/>
    <property type="molecule type" value="Genomic_DNA"/>
</dbReference>
<sequence length="703" mass="77769">MLLLVFWVNGQQAQAQIKPLVTIAQTTIDTLTRRMVRLALKDKEQGNVDSLAKSISADGSWKDINYTDSVRVQWTGHSRRLKLMAIAYNNAQSKLYRSADLLKAILKGFDFIYDKKYKSWNWYDNDIAAPESYMVALILIKGATDNNRLAKYATYLKDATGNKAHQGQNRISVSTITVYKGCIENNYNLVERGFASIASTLVVEAEQGREGIKVDDSFHQHRPQLYSGGYGMGFVKSIAQLMALTTNTGFAEVFTPEKRKLFSSLLLNGHQLFGYRDVIDFGTFGRGISRPNAMNNIDAGTLITMMSVDPAHAADYKAWRDHLAGGSFPKPYQGNKYFWKSDIMIQHGADYYLSAKVISTRTAGTEMLNGENYKGFNLPLGATNIATTGKEYRNIFPVWDWTKIPGTTTVNNQSSTLLQWYQYGSNVFAGGVSNGRSGLIAYEHSYNGVQAKKAYFFMGDAMLCLGAGISALGVQSVQTTVNQCFLNGDVTINAGDGIKTLNKDSRAFTDLKWMYHDGVGYLFPQKANITVSKAMQQGTWKSLSVNGSDEVVKSSVFSAWFNHGTGPVDQQYAYIVMPAKTLEAFKAEAGKRNFIIHQNTADLQSISYGNYCGIVFYESGTATLADGLRVTSDSKAVVMIEKKTADYAISVSDPVHRSAEIKLTLNKKVTGTNTTPADINTVLKFRLPADDYAGSTVTQNFKW</sequence>
<evidence type="ECO:0000259" key="10">
    <source>
        <dbReference type="Pfam" id="PF08124"/>
    </source>
</evidence>
<dbReference type="SUPFAM" id="SSF74650">
    <property type="entry name" value="Galactose mutarotase-like"/>
    <property type="match status" value="1"/>
</dbReference>
<dbReference type="PANTHER" id="PTHR38481">
    <property type="entry name" value="HYALURONATE LYASE"/>
    <property type="match status" value="1"/>
</dbReference>
<evidence type="ECO:0000313" key="12">
    <source>
        <dbReference type="Proteomes" id="UP000505355"/>
    </source>
</evidence>
<dbReference type="KEGG" id="mmab:HQ865_05360"/>
<evidence type="ECO:0000259" key="8">
    <source>
        <dbReference type="Pfam" id="PF02278"/>
    </source>
</evidence>
<dbReference type="InterPro" id="IPR011013">
    <property type="entry name" value="Gal_mutarotase_sf_dom"/>
</dbReference>
<evidence type="ECO:0008006" key="13">
    <source>
        <dbReference type="Google" id="ProtNLM"/>
    </source>
</evidence>
<keyword evidence="5" id="KW-0106">Calcium</keyword>
<gene>
    <name evidence="11" type="ORF">HQ865_05360</name>
</gene>
<evidence type="ECO:0000256" key="6">
    <source>
        <dbReference type="ARBA" id="ARBA00023239"/>
    </source>
</evidence>
<name>A0A7D4PSX4_9SPHI</name>
<dbReference type="GO" id="GO:0016837">
    <property type="term" value="F:carbon-oxygen lyase activity, acting on polysaccharides"/>
    <property type="evidence" value="ECO:0007669"/>
    <property type="project" value="UniProtKB-ARBA"/>
</dbReference>
<accession>A0A7D4PSX4</accession>
<dbReference type="Pfam" id="PF08124">
    <property type="entry name" value="Lyase_8_N"/>
    <property type="match status" value="1"/>
</dbReference>
<dbReference type="InterPro" id="IPR014718">
    <property type="entry name" value="GH-type_carb-bd"/>
</dbReference>
<keyword evidence="6" id="KW-0456">Lyase</keyword>
<comment type="cofactor">
    <cofactor evidence="1">
        <name>Ca(2+)</name>
        <dbReference type="ChEBI" id="CHEBI:29108"/>
    </cofactor>
</comment>
<dbReference type="InterPro" id="IPR038970">
    <property type="entry name" value="Lyase_8"/>
</dbReference>
<evidence type="ECO:0000256" key="7">
    <source>
        <dbReference type="PIRSR" id="PIRSR638970-1"/>
    </source>
</evidence>
<dbReference type="GO" id="GO:0030246">
    <property type="term" value="F:carbohydrate binding"/>
    <property type="evidence" value="ECO:0007669"/>
    <property type="project" value="InterPro"/>
</dbReference>
<feature type="domain" description="Polysaccharide lyase 8 N-terminal alpha-helical" evidence="10">
    <location>
        <begin position="28"/>
        <end position="306"/>
    </location>
</feature>
<dbReference type="SUPFAM" id="SSF49863">
    <property type="entry name" value="Hyaluronate lyase-like, C-terminal domain"/>
    <property type="match status" value="1"/>
</dbReference>
<keyword evidence="4" id="KW-0732">Signal</keyword>
<evidence type="ECO:0000256" key="2">
    <source>
        <dbReference type="ARBA" id="ARBA00006699"/>
    </source>
</evidence>
<comment type="similarity">
    <text evidence="2">Belongs to the polysaccharide lyase 8 family.</text>
</comment>
<feature type="active site" evidence="7">
    <location>
        <position position="230"/>
    </location>
</feature>
<dbReference type="InterPro" id="IPR008929">
    <property type="entry name" value="Chondroitin_lyas"/>
</dbReference>
<keyword evidence="12" id="KW-1185">Reference proteome</keyword>
<dbReference type="GO" id="GO:0005576">
    <property type="term" value="C:extracellular region"/>
    <property type="evidence" value="ECO:0007669"/>
    <property type="project" value="InterPro"/>
</dbReference>
<organism evidence="11 12">
    <name type="scientific">Mucilaginibacter mali</name>
    <dbReference type="NCBI Taxonomy" id="2740462"/>
    <lineage>
        <taxon>Bacteria</taxon>
        <taxon>Pseudomonadati</taxon>
        <taxon>Bacteroidota</taxon>
        <taxon>Sphingobacteriia</taxon>
        <taxon>Sphingobacteriales</taxon>
        <taxon>Sphingobacteriaceae</taxon>
        <taxon>Mucilaginibacter</taxon>
    </lineage>
</organism>
<dbReference type="Pfam" id="PF02884">
    <property type="entry name" value="Lyase_8_C"/>
    <property type="match status" value="1"/>
</dbReference>
<dbReference type="InterPro" id="IPR012970">
    <property type="entry name" value="Lyase_8_alpha_N"/>
</dbReference>
<dbReference type="SUPFAM" id="SSF48230">
    <property type="entry name" value="Chondroitin AC/alginate lyase"/>
    <property type="match status" value="1"/>
</dbReference>
<dbReference type="PANTHER" id="PTHR38481:SF1">
    <property type="entry name" value="HYALURONATE LYASE"/>
    <property type="match status" value="1"/>
</dbReference>
<dbReference type="AlphaFoldDB" id="A0A7D4PSX4"/>
<dbReference type="RefSeq" id="WP_173413898.1">
    <property type="nucleotide sequence ID" value="NZ_CP054139.1"/>
</dbReference>